<keyword evidence="2" id="KW-0812">Transmembrane</keyword>
<evidence type="ECO:0000313" key="4">
    <source>
        <dbReference type="EMBL" id="MTD13007.1"/>
    </source>
</evidence>
<accession>A0A7K1FFX5</accession>
<feature type="transmembrane region" description="Helical" evidence="2">
    <location>
        <begin position="82"/>
        <end position="102"/>
    </location>
</feature>
<dbReference type="Pfam" id="PF04294">
    <property type="entry name" value="VanW"/>
    <property type="match status" value="1"/>
</dbReference>
<keyword evidence="2" id="KW-0472">Membrane</keyword>
<dbReference type="PANTHER" id="PTHR35788:SF1">
    <property type="entry name" value="EXPORTED PROTEIN"/>
    <property type="match status" value="1"/>
</dbReference>
<feature type="compositionally biased region" description="Basic and acidic residues" evidence="1">
    <location>
        <begin position="35"/>
        <end position="45"/>
    </location>
</feature>
<keyword evidence="5" id="KW-1185">Reference proteome</keyword>
<feature type="compositionally biased region" description="Pro residues" evidence="1">
    <location>
        <begin position="1"/>
        <end position="13"/>
    </location>
</feature>
<feature type="compositionally biased region" description="Pro residues" evidence="1">
    <location>
        <begin position="651"/>
        <end position="662"/>
    </location>
</feature>
<dbReference type="Proteomes" id="UP000460221">
    <property type="component" value="Unassembled WGS sequence"/>
</dbReference>
<dbReference type="InterPro" id="IPR052913">
    <property type="entry name" value="Glycopeptide_resist_protein"/>
</dbReference>
<feature type="domain" description="YoaR-like putative peptidoglycan binding" evidence="3">
    <location>
        <begin position="330"/>
        <end position="396"/>
    </location>
</feature>
<reference evidence="4 5" key="1">
    <citation type="submission" date="2019-11" db="EMBL/GenBank/DDBJ databases">
        <authorList>
            <person name="Jiang L.-Q."/>
        </authorList>
    </citation>
    <scope>NUCLEOTIDE SEQUENCE [LARGE SCALE GENOMIC DNA]</scope>
    <source>
        <strain evidence="4 5">YIM 132087</strain>
    </source>
</reference>
<dbReference type="EMBL" id="WLYK01000001">
    <property type="protein sequence ID" value="MTD13007.1"/>
    <property type="molecule type" value="Genomic_DNA"/>
</dbReference>
<organism evidence="4 5">
    <name type="scientific">Nakamurella alba</name>
    <dbReference type="NCBI Taxonomy" id="2665158"/>
    <lineage>
        <taxon>Bacteria</taxon>
        <taxon>Bacillati</taxon>
        <taxon>Actinomycetota</taxon>
        <taxon>Actinomycetes</taxon>
        <taxon>Nakamurellales</taxon>
        <taxon>Nakamurellaceae</taxon>
        <taxon>Nakamurella</taxon>
    </lineage>
</organism>
<dbReference type="InterPro" id="IPR022029">
    <property type="entry name" value="YoaR-like_PG-bd"/>
</dbReference>
<name>A0A7K1FFX5_9ACTN</name>
<evidence type="ECO:0000256" key="2">
    <source>
        <dbReference type="SAM" id="Phobius"/>
    </source>
</evidence>
<dbReference type="Pfam" id="PF12229">
    <property type="entry name" value="PG_binding_4"/>
    <property type="match status" value="2"/>
</dbReference>
<sequence>MPDPGDPTPPRPYGPGQDPDATVHLGRSAMPGRHSRPEPDAERTDVLPVVPAAPAAPDPVDPAPEAEPMAEESPVRRKRPGWLIPVIAAAALVLLVAGAYLVDLLRTSGEIEAGTTIGHVDVGGLTPEQARERLATEAAGLQQPFSVQAHGETLTLDPVAAGLDFDIAASVAAAGTRSANPVDRVRALFGTEQDLPLIATVDETALTTQLEGLAAESDVTAVEGVVELTGNEVSAIEPVTGRLLDVPGSADLISAAWLSGNPATAAGIELPVDEQPVRATIELTREAVAELDTLLSGPVILSAAGTEVGLPIARIAAAITVVPDEAGGWAVTIDEASLIELLLPQLQAVETQPADASIGLVDGAPKITPGVDGRTLDRAATTTALADALRGSDRRIDAAYTVTEPGTTTAEVEALGIREVVSEFTTGGFAYDSGQNVRIVAEEVQGAIVLPGETFSLNTYTGRRSEAEGYVEAGILENGRPARAVGGGISQFATTTYNAAYFAGMEDVDHQAHSIYISRYPEGREATVFQNPDGSSVIDLAFKNNFETAVLIQTIWTESDITVRFWGTKTVEVESITGERYDFTAAPEVTIPYGESCSPTGGSSGFTVDNTRIVRDLAGKEIERNEQSTSYNGSVKVICEPAPVTSSPSAPSAPPPATTPAG</sequence>
<feature type="region of interest" description="Disordered" evidence="1">
    <location>
        <begin position="642"/>
        <end position="662"/>
    </location>
</feature>
<evidence type="ECO:0000256" key="1">
    <source>
        <dbReference type="SAM" id="MobiDB-lite"/>
    </source>
</evidence>
<comment type="caution">
    <text evidence="4">The sequence shown here is derived from an EMBL/GenBank/DDBJ whole genome shotgun (WGS) entry which is preliminary data.</text>
</comment>
<dbReference type="InterPro" id="IPR007391">
    <property type="entry name" value="Vancomycin_resist_VanW"/>
</dbReference>
<feature type="domain" description="YoaR-like putative peptidoglycan binding" evidence="3">
    <location>
        <begin position="157"/>
        <end position="263"/>
    </location>
</feature>
<dbReference type="RefSeq" id="WP_154766965.1">
    <property type="nucleotide sequence ID" value="NZ_WLYK01000001.1"/>
</dbReference>
<dbReference type="PANTHER" id="PTHR35788">
    <property type="entry name" value="EXPORTED PROTEIN-RELATED"/>
    <property type="match status" value="1"/>
</dbReference>
<protein>
    <submittedName>
        <fullName evidence="4">Vanomycin resistance protein VanB</fullName>
    </submittedName>
</protein>
<gene>
    <name evidence="4" type="ORF">GIS00_03480</name>
</gene>
<keyword evidence="2" id="KW-1133">Transmembrane helix</keyword>
<feature type="region of interest" description="Disordered" evidence="1">
    <location>
        <begin position="1"/>
        <end position="76"/>
    </location>
</feature>
<evidence type="ECO:0000259" key="3">
    <source>
        <dbReference type="Pfam" id="PF12229"/>
    </source>
</evidence>
<evidence type="ECO:0000313" key="5">
    <source>
        <dbReference type="Proteomes" id="UP000460221"/>
    </source>
</evidence>
<proteinExistence type="predicted"/>
<dbReference type="AlphaFoldDB" id="A0A7K1FFX5"/>